<evidence type="ECO:0000313" key="2">
    <source>
        <dbReference type="Proteomes" id="UP000177346"/>
    </source>
</evidence>
<dbReference type="InterPro" id="IPR003789">
    <property type="entry name" value="Asn/Gln_tRNA_amidoTrase-B-like"/>
</dbReference>
<gene>
    <name evidence="1" type="ORF">A3B19_00105</name>
</gene>
<dbReference type="Proteomes" id="UP000177346">
    <property type="component" value="Unassembled WGS sequence"/>
</dbReference>
<evidence type="ECO:0000313" key="1">
    <source>
        <dbReference type="EMBL" id="OGF86601.1"/>
    </source>
</evidence>
<dbReference type="InterPro" id="IPR023168">
    <property type="entry name" value="GatB_Yqey_C_2"/>
</dbReference>
<reference evidence="1 2" key="1">
    <citation type="journal article" date="2016" name="Nat. Commun.">
        <title>Thousands of microbial genomes shed light on interconnected biogeochemical processes in an aquifer system.</title>
        <authorList>
            <person name="Anantharaman K."/>
            <person name="Brown C.T."/>
            <person name="Hug L.A."/>
            <person name="Sharon I."/>
            <person name="Castelle C.J."/>
            <person name="Probst A.J."/>
            <person name="Thomas B.C."/>
            <person name="Singh A."/>
            <person name="Wilkins M.J."/>
            <person name="Karaoz U."/>
            <person name="Brodie E.L."/>
            <person name="Williams K.H."/>
            <person name="Hubbard S.S."/>
            <person name="Banfield J.F."/>
        </authorList>
    </citation>
    <scope>NUCLEOTIDE SEQUENCE [LARGE SCALE GENOMIC DNA]</scope>
</reference>
<dbReference type="Gene3D" id="1.10.1510.10">
    <property type="entry name" value="Uncharacterised protein YqeY/AIM41 PF09424, N-terminal domain"/>
    <property type="match status" value="1"/>
</dbReference>
<dbReference type="GO" id="GO:0016884">
    <property type="term" value="F:carbon-nitrogen ligase activity, with glutamine as amido-N-donor"/>
    <property type="evidence" value="ECO:0007669"/>
    <property type="project" value="InterPro"/>
</dbReference>
<name>A0A1F5XGI8_9BACT</name>
<sequence>MAENLKSKIADDQKSALKGRNAARLSVLRMLAAAITGKEIELRKKDIGLSDDEVLGVISSEAKKRKDSIAEYRKGGREDLAKKEEVELKILREYLPPELPDDELLRVVLAGIREAGAASEADFGKVMKIIMPTLKNKASGDRISEMLQRELKKPA</sequence>
<proteinExistence type="predicted"/>
<dbReference type="InterPro" id="IPR042184">
    <property type="entry name" value="YqeY/Aim41_N"/>
</dbReference>
<dbReference type="SUPFAM" id="SSF89095">
    <property type="entry name" value="GatB/YqeY motif"/>
    <property type="match status" value="1"/>
</dbReference>
<accession>A0A1F5XGI8</accession>
<dbReference type="PANTHER" id="PTHR28055">
    <property type="entry name" value="ALTERED INHERITANCE OF MITOCHONDRIA PROTEIN 41, MITOCHONDRIAL"/>
    <property type="match status" value="1"/>
</dbReference>
<dbReference type="Gene3D" id="1.10.10.410">
    <property type="match status" value="1"/>
</dbReference>
<dbReference type="EMBL" id="MFIF01000014">
    <property type="protein sequence ID" value="OGF86601.1"/>
    <property type="molecule type" value="Genomic_DNA"/>
</dbReference>
<dbReference type="InterPro" id="IPR019004">
    <property type="entry name" value="YqeY/Aim41"/>
</dbReference>
<protein>
    <recommendedName>
        <fullName evidence="3">Glutamyl-tRNA amidotransferase</fullName>
    </recommendedName>
</protein>
<comment type="caution">
    <text evidence="1">The sequence shown here is derived from an EMBL/GenBank/DDBJ whole genome shotgun (WGS) entry which is preliminary data.</text>
</comment>
<dbReference type="AlphaFoldDB" id="A0A1F5XGI8"/>
<organism evidence="1 2">
    <name type="scientific">Candidatus Giovannonibacteria bacterium RIFCSPLOWO2_01_FULL_46_32</name>
    <dbReference type="NCBI Taxonomy" id="1798353"/>
    <lineage>
        <taxon>Bacteria</taxon>
        <taxon>Candidatus Giovannoniibacteriota</taxon>
    </lineage>
</organism>
<evidence type="ECO:0008006" key="3">
    <source>
        <dbReference type="Google" id="ProtNLM"/>
    </source>
</evidence>
<dbReference type="PANTHER" id="PTHR28055:SF1">
    <property type="entry name" value="ALTERED INHERITANCE OF MITOCHONDRIA PROTEIN 41, MITOCHONDRIAL"/>
    <property type="match status" value="1"/>
</dbReference>
<dbReference type="Pfam" id="PF09424">
    <property type="entry name" value="YqeY"/>
    <property type="match status" value="1"/>
</dbReference>